<gene>
    <name evidence="1" type="ORF">RE474_00265</name>
</gene>
<dbReference type="GeneID" id="84231104"/>
<dbReference type="AlphaFoldDB" id="A0AA51UKY7"/>
<accession>A0AA51UKY7</accession>
<dbReference type="RefSeq" id="WP_309310995.1">
    <property type="nucleotide sequence ID" value="NZ_CP133592.1"/>
</dbReference>
<protein>
    <submittedName>
        <fullName evidence="1">Uncharacterized protein</fullName>
    </submittedName>
</protein>
<dbReference type="EMBL" id="CP133592">
    <property type="protein sequence ID" value="WMW25187.1"/>
    <property type="molecule type" value="Genomic_DNA"/>
</dbReference>
<keyword evidence="2" id="KW-1185">Reference proteome</keyword>
<evidence type="ECO:0000313" key="2">
    <source>
        <dbReference type="Proteomes" id="UP001182908"/>
    </source>
</evidence>
<organism evidence="1 2">
    <name type="scientific">Methanolobus sediminis</name>
    <dbReference type="NCBI Taxonomy" id="3072978"/>
    <lineage>
        <taxon>Archaea</taxon>
        <taxon>Methanobacteriati</taxon>
        <taxon>Methanobacteriota</taxon>
        <taxon>Stenosarchaea group</taxon>
        <taxon>Methanomicrobia</taxon>
        <taxon>Methanosarcinales</taxon>
        <taxon>Methanosarcinaceae</taxon>
        <taxon>Methanolobus</taxon>
    </lineage>
</organism>
<evidence type="ECO:0000313" key="1">
    <source>
        <dbReference type="EMBL" id="WMW25187.1"/>
    </source>
</evidence>
<proteinExistence type="predicted"/>
<dbReference type="Proteomes" id="UP001182908">
    <property type="component" value="Chromosome"/>
</dbReference>
<dbReference type="KEGG" id="mseb:RE474_00265"/>
<sequence>MYRIIEYANHPESKFNEETGILERKHVKADSVIYIGTEANNIDEQALDVKKAQEFVNKQEIMKISLTCHNLKQKLLEFQGAGFRELSRESGTEISI</sequence>
<name>A0AA51UKY7_9EURY</name>
<reference evidence="1 2" key="1">
    <citation type="submission" date="2023-08" db="EMBL/GenBank/DDBJ databases">
        <title>Methanolobus mangrovi sp. nov. and Methanolobus sediminis sp. nov, two novel methylotrophic methanogens isolated from mangrove sediments in China.</title>
        <authorList>
            <person name="Zhou J."/>
        </authorList>
    </citation>
    <scope>NUCLEOTIDE SEQUENCE [LARGE SCALE GENOMIC DNA]</scope>
    <source>
        <strain evidence="1 2">FTZ6</strain>
    </source>
</reference>